<evidence type="ECO:0000256" key="1">
    <source>
        <dbReference type="ARBA" id="ARBA00004976"/>
    </source>
</evidence>
<dbReference type="STRING" id="357809.Cphy_2793"/>
<organism evidence="3 4">
    <name type="scientific">Lachnoclostridium phytofermentans (strain ATCC 700394 / DSM 18823 / ISDg)</name>
    <name type="common">Clostridium phytofermentans</name>
    <dbReference type="NCBI Taxonomy" id="357809"/>
    <lineage>
        <taxon>Bacteria</taxon>
        <taxon>Bacillati</taxon>
        <taxon>Bacillota</taxon>
        <taxon>Clostridia</taxon>
        <taxon>Lachnospirales</taxon>
        <taxon>Lachnospiraceae</taxon>
    </lineage>
</organism>
<dbReference type="Gene3D" id="1.10.287.860">
    <property type="entry name" value="Nucleotidyltransferase"/>
    <property type="match status" value="1"/>
</dbReference>
<dbReference type="eggNOG" id="COG2357">
    <property type="taxonomic scope" value="Bacteria"/>
</dbReference>
<dbReference type="GO" id="GO:0015970">
    <property type="term" value="P:guanosine tetraphosphate biosynthetic process"/>
    <property type="evidence" value="ECO:0007669"/>
    <property type="project" value="UniProtKB-UniPathway"/>
</dbReference>
<dbReference type="EMBL" id="CP000885">
    <property type="protein sequence ID" value="ABX43153.1"/>
    <property type="molecule type" value="Genomic_DNA"/>
</dbReference>
<protein>
    <submittedName>
        <fullName evidence="3">RelA/SpoT domain protein</fullName>
    </submittedName>
</protein>
<dbReference type="PANTHER" id="PTHR47837">
    <property type="entry name" value="GTP PYROPHOSPHOKINASE YJBM"/>
    <property type="match status" value="1"/>
</dbReference>
<gene>
    <name evidence="3" type="ordered locus">Cphy_2793</name>
</gene>
<evidence type="ECO:0000259" key="2">
    <source>
        <dbReference type="SMART" id="SM00954"/>
    </source>
</evidence>
<dbReference type="PANTHER" id="PTHR47837:SF2">
    <property type="entry name" value="GTP PYROPHOSPHOKINASE YWAC"/>
    <property type="match status" value="1"/>
</dbReference>
<dbReference type="RefSeq" id="WP_012200804.1">
    <property type="nucleotide sequence ID" value="NC_010001.1"/>
</dbReference>
<dbReference type="SUPFAM" id="SSF81301">
    <property type="entry name" value="Nucleotidyltransferase"/>
    <property type="match status" value="1"/>
</dbReference>
<dbReference type="SMART" id="SM00954">
    <property type="entry name" value="RelA_SpoT"/>
    <property type="match status" value="1"/>
</dbReference>
<dbReference type="Gene3D" id="3.30.460.10">
    <property type="entry name" value="Beta Polymerase, domain 2"/>
    <property type="match status" value="1"/>
</dbReference>
<reference evidence="4" key="1">
    <citation type="submission" date="2007-11" db="EMBL/GenBank/DDBJ databases">
        <title>Complete genome sequence of Clostridium phytofermentans ISDg.</title>
        <authorList>
            <person name="Leschine S.B."/>
            <person name="Warnick T.A."/>
            <person name="Blanchard J.L."/>
            <person name="Schnell D.J."/>
            <person name="Petit E.L."/>
            <person name="LaTouf W.G."/>
            <person name="Copeland A."/>
            <person name="Lucas S."/>
            <person name="Lapidus A."/>
            <person name="Barry K."/>
            <person name="Glavina del Rio T."/>
            <person name="Dalin E."/>
            <person name="Tice H."/>
            <person name="Pitluck S."/>
            <person name="Kiss H."/>
            <person name="Brettin T."/>
            <person name="Bruce D."/>
            <person name="Detter J.C."/>
            <person name="Han C."/>
            <person name="Kuske C."/>
            <person name="Schmutz J."/>
            <person name="Larimer F."/>
            <person name="Land M."/>
            <person name="Hauser L."/>
            <person name="Kyrpides N."/>
            <person name="Kim E.A."/>
            <person name="Richardson P."/>
        </authorList>
    </citation>
    <scope>NUCLEOTIDE SEQUENCE [LARGE SCALE GENOMIC DNA]</scope>
    <source>
        <strain evidence="4">ATCC 700394 / DSM 18823 / ISDg</strain>
    </source>
</reference>
<keyword evidence="4" id="KW-1185">Reference proteome</keyword>
<name>A9KNY3_LACP7</name>
<dbReference type="HOGENOM" id="CLU_077095_2_0_9"/>
<dbReference type="OrthoDB" id="9789634at2"/>
<dbReference type="KEGG" id="cpy:Cphy_2793"/>
<sequence length="267" mass="31376">MEIQLWREILEPYALAVDELMVKFNHIIEAYRKAGMYSPIEQVTGRVKTISSILEKAQKKSIELENIEEKIEDIAGIRIICQFVDDIYKVVELIKNRTDMSIVSDKDYIKNKKDSGYRSYHMIISYHVETLYGPKEIHAEIQIRTLAMNFWATVEHSLQYKYKQNMPDNLRQRLHKAADAIVTLDDEMSSVRGEIMDAQNSFNIRANIVADILTNIQNLYKVANKREVVKIQDEFFRIYESEDLKQLERFNKELDIISEGYRAQSLR</sequence>
<dbReference type="InterPro" id="IPR043519">
    <property type="entry name" value="NT_sf"/>
</dbReference>
<dbReference type="Pfam" id="PF04607">
    <property type="entry name" value="RelA_SpoT"/>
    <property type="match status" value="1"/>
</dbReference>
<dbReference type="AlphaFoldDB" id="A9KNY3"/>
<evidence type="ECO:0000313" key="4">
    <source>
        <dbReference type="Proteomes" id="UP000000370"/>
    </source>
</evidence>
<dbReference type="CDD" id="cd05399">
    <property type="entry name" value="NT_Rel-Spo_like"/>
    <property type="match status" value="1"/>
</dbReference>
<proteinExistence type="predicted"/>
<dbReference type="Proteomes" id="UP000000370">
    <property type="component" value="Chromosome"/>
</dbReference>
<dbReference type="InterPro" id="IPR007685">
    <property type="entry name" value="RelA_SpoT"/>
</dbReference>
<comment type="pathway">
    <text evidence="1">Purine metabolism; ppGpp biosynthesis; ppGpp from GTP: step 1/2.</text>
</comment>
<dbReference type="UniPathway" id="UPA00908">
    <property type="reaction ID" value="UER00884"/>
</dbReference>
<accession>A9KNY3</accession>
<dbReference type="InterPro" id="IPR052366">
    <property type="entry name" value="GTP_Pyrophosphokinase"/>
</dbReference>
<evidence type="ECO:0000313" key="3">
    <source>
        <dbReference type="EMBL" id="ABX43153.1"/>
    </source>
</evidence>
<feature type="domain" description="RelA/SpoT" evidence="2">
    <location>
        <begin position="45"/>
        <end position="166"/>
    </location>
</feature>